<sequence length="267" mass="28594">MRERDRGFRPVHGAVLLEWSSAASFPVAPESDIHHVHGVPTMPAIVLVHGLWADGSCWSETITALRALGHEPVAVQLPLESLDGDVAVVHRVLSTVKGPVLLVGWSYGGAVVTNAARGRDDVAALAYIAGFAPDEGETVGDIVRRHPGSLLFQHLKVTEDGYSYLDRPDYGTVMSADATPERNAIAGAVQKFPRLGIEANPSGVPAWRDLPTHYLVATEDRALPVATQRELAARMGARTTEWDTGHGPMYSRPADLAAYLDTIAGGL</sequence>
<protein>
    <recommendedName>
        <fullName evidence="1">AB hydrolase-1 domain-containing protein</fullName>
    </recommendedName>
</protein>
<dbReference type="STRING" id="76728.AQ490_15985"/>
<dbReference type="AlphaFoldDB" id="A0A0T6LWY2"/>
<accession>A0A0T6LWY2</accession>
<dbReference type="SUPFAM" id="SSF53474">
    <property type="entry name" value="alpha/beta-Hydrolases"/>
    <property type="match status" value="1"/>
</dbReference>
<evidence type="ECO:0000259" key="1">
    <source>
        <dbReference type="Pfam" id="PF12697"/>
    </source>
</evidence>
<keyword evidence="3" id="KW-1185">Reference proteome</keyword>
<feature type="domain" description="AB hydrolase-1" evidence="1">
    <location>
        <begin position="45"/>
        <end position="258"/>
    </location>
</feature>
<dbReference type="Proteomes" id="UP000050867">
    <property type="component" value="Unassembled WGS sequence"/>
</dbReference>
<evidence type="ECO:0000313" key="3">
    <source>
        <dbReference type="Proteomes" id="UP000050867"/>
    </source>
</evidence>
<evidence type="ECO:0000313" key="2">
    <source>
        <dbReference type="EMBL" id="KRV50565.1"/>
    </source>
</evidence>
<dbReference type="eggNOG" id="COG2267">
    <property type="taxonomic scope" value="Bacteria"/>
</dbReference>
<proteinExistence type="predicted"/>
<dbReference type="EMBL" id="LLZU01000005">
    <property type="protein sequence ID" value="KRV50565.1"/>
    <property type="molecule type" value="Genomic_DNA"/>
</dbReference>
<reference evidence="2 3" key="1">
    <citation type="submission" date="2015-10" db="EMBL/GenBank/DDBJ databases">
        <title>Draft genome sequence of pyrrolomycin-producing Streptomyces vitaminophilus.</title>
        <authorList>
            <person name="Graham D.E."/>
            <person name="Mahan K.M."/>
            <person name="Klingeman D.M."/>
            <person name="Hettich R.L."/>
            <person name="Parry R.J."/>
        </authorList>
    </citation>
    <scope>NUCLEOTIDE SEQUENCE [LARGE SCALE GENOMIC DNA]</scope>
    <source>
        <strain evidence="2 3">ATCC 31673</strain>
    </source>
</reference>
<dbReference type="InterPro" id="IPR029058">
    <property type="entry name" value="AB_hydrolase_fold"/>
</dbReference>
<dbReference type="InterPro" id="IPR000073">
    <property type="entry name" value="AB_hydrolase_1"/>
</dbReference>
<organism evidence="2 3">
    <name type="scientific">Wenjunlia vitaminophila</name>
    <name type="common">Streptomyces vitaminophilus</name>
    <dbReference type="NCBI Taxonomy" id="76728"/>
    <lineage>
        <taxon>Bacteria</taxon>
        <taxon>Bacillati</taxon>
        <taxon>Actinomycetota</taxon>
        <taxon>Actinomycetes</taxon>
        <taxon>Kitasatosporales</taxon>
        <taxon>Streptomycetaceae</taxon>
        <taxon>Wenjunlia</taxon>
    </lineage>
</organism>
<comment type="caution">
    <text evidence="2">The sequence shown here is derived from an EMBL/GenBank/DDBJ whole genome shotgun (WGS) entry which is preliminary data.</text>
</comment>
<dbReference type="Gene3D" id="3.40.50.1820">
    <property type="entry name" value="alpha/beta hydrolase"/>
    <property type="match status" value="1"/>
</dbReference>
<dbReference type="GO" id="GO:0003824">
    <property type="term" value="F:catalytic activity"/>
    <property type="evidence" value="ECO:0007669"/>
    <property type="project" value="UniProtKB-ARBA"/>
</dbReference>
<gene>
    <name evidence="2" type="ORF">AQ490_15985</name>
</gene>
<dbReference type="InterPro" id="IPR052897">
    <property type="entry name" value="Sec-Metab_Biosynth_Hydrolase"/>
</dbReference>
<name>A0A0T6LWY2_WENVI</name>
<dbReference type="RefSeq" id="WP_018381541.1">
    <property type="nucleotide sequence ID" value="NZ_LLZU01000005.1"/>
</dbReference>
<dbReference type="Pfam" id="PF12697">
    <property type="entry name" value="Abhydrolase_6"/>
    <property type="match status" value="1"/>
</dbReference>
<dbReference type="PANTHER" id="PTHR37017:SF11">
    <property type="entry name" value="ESTERASE_LIPASE_THIOESTERASE DOMAIN-CONTAINING PROTEIN"/>
    <property type="match status" value="1"/>
</dbReference>
<dbReference type="PANTHER" id="PTHR37017">
    <property type="entry name" value="AB HYDROLASE-1 DOMAIN-CONTAINING PROTEIN-RELATED"/>
    <property type="match status" value="1"/>
</dbReference>